<dbReference type="InterPro" id="IPR023772">
    <property type="entry name" value="DNA-bd_HTH_TetR-type_CS"/>
</dbReference>
<dbReference type="InterPro" id="IPR036271">
    <property type="entry name" value="Tet_transcr_reg_TetR-rel_C_sf"/>
</dbReference>
<dbReference type="Gene3D" id="1.10.357.10">
    <property type="entry name" value="Tetracycline Repressor, domain 2"/>
    <property type="match status" value="1"/>
</dbReference>
<evidence type="ECO:0000313" key="5">
    <source>
        <dbReference type="EMBL" id="SOC17991.1"/>
    </source>
</evidence>
<feature type="region of interest" description="Disordered" evidence="3">
    <location>
        <begin position="1"/>
        <end position="65"/>
    </location>
</feature>
<name>A0A285TDF7_9HYPH</name>
<organism evidence="5 6">
    <name type="scientific">Stappia indica</name>
    <dbReference type="NCBI Taxonomy" id="538381"/>
    <lineage>
        <taxon>Bacteria</taxon>
        <taxon>Pseudomonadati</taxon>
        <taxon>Pseudomonadota</taxon>
        <taxon>Alphaproteobacteria</taxon>
        <taxon>Hyphomicrobiales</taxon>
        <taxon>Stappiaceae</taxon>
        <taxon>Stappia</taxon>
    </lineage>
</organism>
<dbReference type="EMBL" id="OBML01000009">
    <property type="protein sequence ID" value="SOC17991.1"/>
    <property type="molecule type" value="Genomic_DNA"/>
</dbReference>
<feature type="domain" description="HTH tetR-type" evidence="4">
    <location>
        <begin position="68"/>
        <end position="128"/>
    </location>
</feature>
<dbReference type="SUPFAM" id="SSF46689">
    <property type="entry name" value="Homeodomain-like"/>
    <property type="match status" value="1"/>
</dbReference>
<evidence type="ECO:0000259" key="4">
    <source>
        <dbReference type="PROSITE" id="PS50977"/>
    </source>
</evidence>
<evidence type="ECO:0000256" key="1">
    <source>
        <dbReference type="ARBA" id="ARBA00023125"/>
    </source>
</evidence>
<reference evidence="5 6" key="1">
    <citation type="submission" date="2017-08" db="EMBL/GenBank/DDBJ databases">
        <authorList>
            <person name="de Groot N.N."/>
        </authorList>
    </citation>
    <scope>NUCLEOTIDE SEQUENCE [LARGE SCALE GENOMIC DNA]</scope>
    <source>
        <strain evidence="5 6">USBA 352</strain>
    </source>
</reference>
<feature type="DNA-binding region" description="H-T-H motif" evidence="2">
    <location>
        <begin position="91"/>
        <end position="110"/>
    </location>
</feature>
<dbReference type="Gene3D" id="1.10.10.60">
    <property type="entry name" value="Homeodomain-like"/>
    <property type="match status" value="1"/>
</dbReference>
<sequence>MGEAGTGRGAGRATGRGTAARGRKAPGGAGGARPRAPKNDATGADPASAVVAGGEDAASGMPKTARGAATRRAILEAAERVIGRQGFNEASIGSITREAGVAQGTFYIYFASKDEVFSELVAEMGRMLRHAISEATSGYADRLQAEREGLRAFLAFVSAHPELYRIVQEAQFVDRDAYLAYFRTFAEGYREGLERAASSGTIRPGDAEIRAWTLMGIARSLGEFQVVFGGDIPVDTMVDVAHDLIENGLKVDAGKGAGE</sequence>
<gene>
    <name evidence="5" type="ORF">SAMN05421512_109160</name>
</gene>
<dbReference type="PROSITE" id="PS01081">
    <property type="entry name" value="HTH_TETR_1"/>
    <property type="match status" value="1"/>
</dbReference>
<dbReference type="Pfam" id="PF00440">
    <property type="entry name" value="TetR_N"/>
    <property type="match status" value="1"/>
</dbReference>
<keyword evidence="6" id="KW-1185">Reference proteome</keyword>
<evidence type="ECO:0000256" key="2">
    <source>
        <dbReference type="PROSITE-ProRule" id="PRU00335"/>
    </source>
</evidence>
<dbReference type="AlphaFoldDB" id="A0A285TDF7"/>
<protein>
    <submittedName>
        <fullName evidence="5">Transcriptional regulator, TetR family</fullName>
    </submittedName>
</protein>
<dbReference type="Proteomes" id="UP000219331">
    <property type="component" value="Unassembled WGS sequence"/>
</dbReference>
<evidence type="ECO:0000256" key="3">
    <source>
        <dbReference type="SAM" id="MobiDB-lite"/>
    </source>
</evidence>
<dbReference type="PRINTS" id="PR00455">
    <property type="entry name" value="HTHTETR"/>
</dbReference>
<dbReference type="STRING" id="538381.GCA_001696535_02438"/>
<keyword evidence="1 2" id="KW-0238">DNA-binding</keyword>
<dbReference type="PANTHER" id="PTHR43479">
    <property type="entry name" value="ACREF/ENVCD OPERON REPRESSOR-RELATED"/>
    <property type="match status" value="1"/>
</dbReference>
<accession>A0A285TDF7</accession>
<dbReference type="SUPFAM" id="SSF48498">
    <property type="entry name" value="Tetracyclin repressor-like, C-terminal domain"/>
    <property type="match status" value="1"/>
</dbReference>
<dbReference type="InterPro" id="IPR050624">
    <property type="entry name" value="HTH-type_Tx_Regulator"/>
</dbReference>
<dbReference type="GO" id="GO:0003677">
    <property type="term" value="F:DNA binding"/>
    <property type="evidence" value="ECO:0007669"/>
    <property type="project" value="UniProtKB-UniRule"/>
</dbReference>
<evidence type="ECO:0000313" key="6">
    <source>
        <dbReference type="Proteomes" id="UP000219331"/>
    </source>
</evidence>
<feature type="compositionally biased region" description="Gly residues" evidence="3">
    <location>
        <begin position="1"/>
        <end position="14"/>
    </location>
</feature>
<dbReference type="PANTHER" id="PTHR43479:SF11">
    <property type="entry name" value="ACREF_ENVCD OPERON REPRESSOR-RELATED"/>
    <property type="match status" value="1"/>
</dbReference>
<dbReference type="InterPro" id="IPR001647">
    <property type="entry name" value="HTH_TetR"/>
</dbReference>
<proteinExistence type="predicted"/>
<dbReference type="PROSITE" id="PS50977">
    <property type="entry name" value="HTH_TETR_2"/>
    <property type="match status" value="1"/>
</dbReference>
<dbReference type="InterPro" id="IPR009057">
    <property type="entry name" value="Homeodomain-like_sf"/>
</dbReference>